<evidence type="ECO:0000313" key="2">
    <source>
        <dbReference type="Proteomes" id="UP001139981"/>
    </source>
</evidence>
<organism evidence="1 2">
    <name type="scientific">Coemansia aciculifera</name>
    <dbReference type="NCBI Taxonomy" id="417176"/>
    <lineage>
        <taxon>Eukaryota</taxon>
        <taxon>Fungi</taxon>
        <taxon>Fungi incertae sedis</taxon>
        <taxon>Zoopagomycota</taxon>
        <taxon>Kickxellomycotina</taxon>
        <taxon>Kickxellomycetes</taxon>
        <taxon>Kickxellales</taxon>
        <taxon>Kickxellaceae</taxon>
        <taxon>Coemansia</taxon>
    </lineage>
</organism>
<proteinExistence type="predicted"/>
<keyword evidence="2" id="KW-1185">Reference proteome</keyword>
<protein>
    <submittedName>
        <fullName evidence="1">Uncharacterized protein</fullName>
    </submittedName>
</protein>
<name>A0ACC1M1E7_9FUNG</name>
<comment type="caution">
    <text evidence="1">The sequence shown here is derived from an EMBL/GenBank/DDBJ whole genome shotgun (WGS) entry which is preliminary data.</text>
</comment>
<sequence>MNSLSAFQLLPEHIVELIVNYVDNISDDHIHQVSHGKRSEQPPLHQPLLWVCSNFRAVVYRHYCQQYDLCISSRALESSSVPSVIRCPWVLCSDYNEHSTSHLATKLTVYLDLNWIYSGRALEILSCAPNKDCVFPAAREILFDFSLSDCQTDEGDSVEDVDEQIAHTNIAAFVQRLQQLAPRVREHHLSNDFYGNLDKINTDRFNSLLSLILVDMDSYVYTLGKGWLELDLDYDRVCNLACIDYTIDTAKESLLTLVQQCAPVLQSLRLQHQGTWVGLDMASYPRPRLSFDAVVPFPVLRHINISYYGFGDDTLFRGNAATLESLQMTLDAETVTMLRARRVFTHNSHPYLRSVSTYGFFNLAACGFDTLTDSLRFLLNIGSDAVARAISCGSFEQDVPRVLQLLGKYPAIRALSLQGTYFTYLDVIALIKSLPQLTDLHLYFPKRGAQLAGIPVSQLFDTVVATHAPMGKQLRRFIVHDSYSSVEGLVEFVVLLTSLCPNLDFIDVSKYFIGHIGKHMRECADLPPLQKYEQVMQHMERGGIRNHWLADGSDE</sequence>
<dbReference type="EMBL" id="JANBVB010000840">
    <property type="protein sequence ID" value="KAJ2891991.1"/>
    <property type="molecule type" value="Genomic_DNA"/>
</dbReference>
<evidence type="ECO:0000313" key="1">
    <source>
        <dbReference type="EMBL" id="KAJ2891991.1"/>
    </source>
</evidence>
<gene>
    <name evidence="1" type="ORF">IWW38_003392</name>
</gene>
<reference evidence="1" key="1">
    <citation type="submission" date="2022-07" db="EMBL/GenBank/DDBJ databases">
        <title>Phylogenomic reconstructions and comparative analyses of Kickxellomycotina fungi.</title>
        <authorList>
            <person name="Reynolds N.K."/>
            <person name="Stajich J.E."/>
            <person name="Barry K."/>
            <person name="Grigoriev I.V."/>
            <person name="Crous P."/>
            <person name="Smith M.E."/>
        </authorList>
    </citation>
    <scope>NUCLEOTIDE SEQUENCE</scope>
    <source>
        <strain evidence="1">CBS 190363</strain>
    </source>
</reference>
<accession>A0ACC1M1E7</accession>
<dbReference type="Proteomes" id="UP001139981">
    <property type="component" value="Unassembled WGS sequence"/>
</dbReference>